<evidence type="ECO:0000313" key="10">
    <source>
        <dbReference type="EMBL" id="CRK89104.1"/>
    </source>
</evidence>
<evidence type="ECO:0000256" key="3">
    <source>
        <dbReference type="ARBA" id="ARBA00022737"/>
    </source>
</evidence>
<feature type="domain" description="C2H2-type" evidence="9">
    <location>
        <begin position="264"/>
        <end position="291"/>
    </location>
</feature>
<dbReference type="InterPro" id="IPR013087">
    <property type="entry name" value="Znf_C2H2_type"/>
</dbReference>
<dbReference type="Pfam" id="PF11938">
    <property type="entry name" value="DUF3456"/>
    <property type="match status" value="1"/>
</dbReference>
<comment type="subcellular location">
    <subcellularLocation>
        <location evidence="1">Nucleus</location>
    </subcellularLocation>
</comment>
<dbReference type="EMBL" id="CVRI01000010">
    <property type="protein sequence ID" value="CRK89104.1"/>
    <property type="molecule type" value="Genomic_DNA"/>
</dbReference>
<feature type="domain" description="C2H2-type" evidence="9">
    <location>
        <begin position="235"/>
        <end position="262"/>
    </location>
</feature>
<keyword evidence="11" id="KW-1185">Reference proteome</keyword>
<dbReference type="GO" id="GO:0005634">
    <property type="term" value="C:nucleus"/>
    <property type="evidence" value="ECO:0007669"/>
    <property type="project" value="UniProtKB-SubCell"/>
</dbReference>
<dbReference type="AlphaFoldDB" id="A0A1J1HM03"/>
<dbReference type="GO" id="GO:0000978">
    <property type="term" value="F:RNA polymerase II cis-regulatory region sequence-specific DNA binding"/>
    <property type="evidence" value="ECO:0007669"/>
    <property type="project" value="TreeGrafter"/>
</dbReference>
<dbReference type="SUPFAM" id="SSF57667">
    <property type="entry name" value="beta-beta-alpha zinc fingers"/>
    <property type="match status" value="3"/>
</dbReference>
<keyword evidence="4 7" id="KW-0863">Zinc-finger</keyword>
<evidence type="ECO:0000256" key="8">
    <source>
        <dbReference type="SAM" id="MobiDB-lite"/>
    </source>
</evidence>
<sequence>MQSAANLQSFETFQIKNEIITIEEDEIQAIKKEEFKEDEQFKIQDSLQDGTTLNYYFEPQEKSNFAISLEDKTDNDKEKNSIKILCSNCPPSPNNVFEERSTFELHYKRFHKEQPIVFACVICKYNAKKFILFRNHFKRHLVGRYQCSECTNSYSLKNDLNHHKSSVHGRKRCRKCNMEFESLQSFAEHKKCNHTLTSASKSKLAEKECPDCGKMLQTTGGLFTHRKMHLEKPKFRCLICQKQFFQKVNLLNHEKTHNIQNRSYSCSQCEKSFFEKSHLVRHQNFHSESRDYQCNQCLKFYKTERCLKVHKQVHSDPSSRPFKCGVCQKGFLSSSKLKQHANIHTNSRPYLCKHCPRDFTNYPNLLKHTIRRHKVDHRTGKPLDKIPDYVTNKKKKKIIEETKKDSDDSLPAPVQPQEDLGSDINVIQIPDDGLELPSTSGLVRGFQFNDDTNYDIFMDIDEFSDFQLLSPDKDYDVQDDINEQEQFSIIDATDLQFFSEHPNIIQLVSSGQIHQIVHIVHSRIVDTVKNCTIMRSSNILILLLSVIGLTEAQDNVVYGNVDGKRVKCLTCRATVDEIRIAQSKVDPKKKAEVKSGRFQVDGTTSGQLIEYRKSEQYLTELFEGDEGICKVLDDYAKAKYKTDGRLTVLKMFDDFGMNPLTSQVDFVQDQDLNKSLKHYCLEILDEFDELFLEYFMADSLPDNLVDAICVERSKLCKEDDEQEEEDEAESDSEQENIPEKEL</sequence>
<keyword evidence="5" id="KW-0862">Zinc</keyword>
<dbReference type="SMART" id="SM00355">
    <property type="entry name" value="ZnF_C2H2"/>
    <property type="match status" value="10"/>
</dbReference>
<proteinExistence type="predicted"/>
<dbReference type="PROSITE" id="PS00028">
    <property type="entry name" value="ZINC_FINGER_C2H2_1"/>
    <property type="match status" value="8"/>
</dbReference>
<feature type="domain" description="C2H2-type" evidence="9">
    <location>
        <begin position="292"/>
        <end position="319"/>
    </location>
</feature>
<keyword evidence="2" id="KW-0479">Metal-binding</keyword>
<dbReference type="Gene3D" id="3.30.160.60">
    <property type="entry name" value="Classic Zinc Finger"/>
    <property type="match status" value="4"/>
</dbReference>
<feature type="compositionally biased region" description="Acidic residues" evidence="8">
    <location>
        <begin position="718"/>
        <end position="736"/>
    </location>
</feature>
<protein>
    <submittedName>
        <fullName evidence="10">CLUMA_CG002494, isoform A</fullName>
    </submittedName>
</protein>
<dbReference type="Pfam" id="PF00096">
    <property type="entry name" value="zf-C2H2"/>
    <property type="match status" value="2"/>
</dbReference>
<feature type="domain" description="C2H2-type" evidence="9">
    <location>
        <begin position="145"/>
        <end position="173"/>
    </location>
</feature>
<dbReference type="FunFam" id="3.30.160.60:FF:000100">
    <property type="entry name" value="Zinc finger 45-like"/>
    <property type="match status" value="1"/>
</dbReference>
<dbReference type="GO" id="GO:0000981">
    <property type="term" value="F:DNA-binding transcription factor activity, RNA polymerase II-specific"/>
    <property type="evidence" value="ECO:0007669"/>
    <property type="project" value="TreeGrafter"/>
</dbReference>
<evidence type="ECO:0000256" key="1">
    <source>
        <dbReference type="ARBA" id="ARBA00004123"/>
    </source>
</evidence>
<evidence type="ECO:0000259" key="9">
    <source>
        <dbReference type="PROSITE" id="PS50157"/>
    </source>
</evidence>
<reference evidence="10 11" key="1">
    <citation type="submission" date="2015-04" db="EMBL/GenBank/DDBJ databases">
        <authorList>
            <person name="Syromyatnikov M.Y."/>
            <person name="Popov V.N."/>
        </authorList>
    </citation>
    <scope>NUCLEOTIDE SEQUENCE [LARGE SCALE GENOMIC DNA]</scope>
</reference>
<organism evidence="10 11">
    <name type="scientific">Clunio marinus</name>
    <dbReference type="NCBI Taxonomy" id="568069"/>
    <lineage>
        <taxon>Eukaryota</taxon>
        <taxon>Metazoa</taxon>
        <taxon>Ecdysozoa</taxon>
        <taxon>Arthropoda</taxon>
        <taxon>Hexapoda</taxon>
        <taxon>Insecta</taxon>
        <taxon>Pterygota</taxon>
        <taxon>Neoptera</taxon>
        <taxon>Endopterygota</taxon>
        <taxon>Diptera</taxon>
        <taxon>Nematocera</taxon>
        <taxon>Chironomoidea</taxon>
        <taxon>Chironomidae</taxon>
        <taxon>Clunio</taxon>
    </lineage>
</organism>
<dbReference type="InterPro" id="IPR021852">
    <property type="entry name" value="DUF3456"/>
</dbReference>
<dbReference type="PANTHER" id="PTHR23226">
    <property type="entry name" value="ZINC FINGER AND SCAN DOMAIN-CONTAINING"/>
    <property type="match status" value="1"/>
</dbReference>
<dbReference type="OrthoDB" id="192915at2759"/>
<evidence type="ECO:0000256" key="2">
    <source>
        <dbReference type="ARBA" id="ARBA00022723"/>
    </source>
</evidence>
<feature type="domain" description="C2H2-type" evidence="9">
    <location>
        <begin position="207"/>
        <end position="234"/>
    </location>
</feature>
<gene>
    <name evidence="10" type="ORF">CLUMA_CG002494</name>
</gene>
<evidence type="ECO:0000313" key="11">
    <source>
        <dbReference type="Proteomes" id="UP000183832"/>
    </source>
</evidence>
<dbReference type="Proteomes" id="UP000183832">
    <property type="component" value="Unassembled WGS sequence"/>
</dbReference>
<feature type="region of interest" description="Disordered" evidence="8">
    <location>
        <begin position="716"/>
        <end position="742"/>
    </location>
</feature>
<keyword evidence="6" id="KW-0539">Nucleus</keyword>
<dbReference type="InterPro" id="IPR036236">
    <property type="entry name" value="Znf_C2H2_sf"/>
</dbReference>
<feature type="domain" description="C2H2-type" evidence="9">
    <location>
        <begin position="322"/>
        <end position="349"/>
    </location>
</feature>
<accession>A0A1J1HM03</accession>
<dbReference type="FunFam" id="3.30.160.60:FF:000446">
    <property type="entry name" value="Zinc finger protein"/>
    <property type="match status" value="1"/>
</dbReference>
<keyword evidence="3" id="KW-0677">Repeat</keyword>
<dbReference type="STRING" id="568069.A0A1J1HM03"/>
<name>A0A1J1HM03_9DIPT</name>
<evidence type="ECO:0000256" key="5">
    <source>
        <dbReference type="ARBA" id="ARBA00022833"/>
    </source>
</evidence>
<feature type="domain" description="C2H2-type" evidence="9">
    <location>
        <begin position="350"/>
        <end position="382"/>
    </location>
</feature>
<evidence type="ECO:0000256" key="6">
    <source>
        <dbReference type="ARBA" id="ARBA00023242"/>
    </source>
</evidence>
<dbReference type="PANTHER" id="PTHR23226:SF416">
    <property type="entry name" value="FI01424P"/>
    <property type="match status" value="1"/>
</dbReference>
<feature type="region of interest" description="Disordered" evidence="8">
    <location>
        <begin position="400"/>
        <end position="419"/>
    </location>
</feature>
<dbReference type="GO" id="GO:0008270">
    <property type="term" value="F:zinc ion binding"/>
    <property type="evidence" value="ECO:0007669"/>
    <property type="project" value="UniProtKB-KW"/>
</dbReference>
<dbReference type="PROSITE" id="PS50157">
    <property type="entry name" value="ZINC_FINGER_C2H2_2"/>
    <property type="match status" value="7"/>
</dbReference>
<evidence type="ECO:0000256" key="4">
    <source>
        <dbReference type="ARBA" id="ARBA00022771"/>
    </source>
</evidence>
<evidence type="ECO:0000256" key="7">
    <source>
        <dbReference type="PROSITE-ProRule" id="PRU00042"/>
    </source>
</evidence>